<keyword evidence="3" id="KW-1185">Reference proteome</keyword>
<dbReference type="InterPro" id="IPR008969">
    <property type="entry name" value="CarboxyPept-like_regulatory"/>
</dbReference>
<dbReference type="Gene3D" id="2.60.40.1120">
    <property type="entry name" value="Carboxypeptidase-like, regulatory domain"/>
    <property type="match status" value="1"/>
</dbReference>
<keyword evidence="1" id="KW-0732">Signal</keyword>
<proteinExistence type="predicted"/>
<feature type="signal peptide" evidence="1">
    <location>
        <begin position="1"/>
        <end position="18"/>
    </location>
</feature>
<feature type="chain" id="PRO_5024282854" evidence="1">
    <location>
        <begin position="19"/>
        <end position="726"/>
    </location>
</feature>
<dbReference type="Pfam" id="PF13715">
    <property type="entry name" value="CarbopepD_reg_2"/>
    <property type="match status" value="1"/>
</dbReference>
<sequence>MKNYLLILLLFAAAPTLAQTKISGIVTDQKGGVLPGANITLKGTYDGTSSDTQGNFAFETDETGSQVISIQALGFKTQEINIICSGNPVTLKVTLPESINLLTAVTITAGAMEASDEKKSVVLKPLDIVTTSGAMGDITAALLTLPGTSTVGNDGRLFVRGGDASETSIFIDGLQVGNAFGSTASNVPTRTRFSPNLFKGSFFSTGGYSAEYGQALSSALALNTLDLPLRNQGDISIMSLGGGYTQTLVGKNNALTASGNYYNLAPYQSLVKQNFDWEKSPSSWDSEISLRQKWGNAAKGKSGFIKAYFHTEGNGMAIWQKSPGNDLPGNDGRGDRIELHNRYSYGNVSFRHSANKGWFFYGGAAFSHNRDKYNINREPIRQINQIAHSKIAAVKDFTPQFSLKNGLEWYIKSYSEALISQNLKRKYTDHQLNHFVEATYYFSNRLIMVGGLRTGYSSLSKQMWVTPRFSVAYKLENQGQFSFAAGKFKQLPEEKLRVLQTNLKNGEATHYILNYFIVNNNRTFRAESFYKTYDNLVTYQGLPTAPANITQNGAGYARGFDFFYRDKTTIKGTDFWITYSFVDSKRRFANYETKVQPSFAPRHNGSVVIKHFIGKLKSQLGSSWSWNSGYTYNNPNLQGEMQSKTKMYSDLSISWSYLPRPNIIIHAACSNVLGRSNVFGYRYATQPDETGFYASLPTGQQAKRFAFIGLFITLSKNKDANQLNNL</sequence>
<dbReference type="Proteomes" id="UP000306402">
    <property type="component" value="Unassembled WGS sequence"/>
</dbReference>
<comment type="caution">
    <text evidence="2">The sequence shown here is derived from an EMBL/GenBank/DDBJ whole genome shotgun (WGS) entry which is preliminary data.</text>
</comment>
<organism evidence="2 3">
    <name type="scientific">Dyadobacter luticola</name>
    <dbReference type="NCBI Taxonomy" id="1979387"/>
    <lineage>
        <taxon>Bacteria</taxon>
        <taxon>Pseudomonadati</taxon>
        <taxon>Bacteroidota</taxon>
        <taxon>Cytophagia</taxon>
        <taxon>Cytophagales</taxon>
        <taxon>Spirosomataceae</taxon>
        <taxon>Dyadobacter</taxon>
    </lineage>
</organism>
<protein>
    <submittedName>
        <fullName evidence="2">TonB-dependent receptor</fullName>
    </submittedName>
</protein>
<dbReference type="EMBL" id="VCEJ01000005">
    <property type="protein sequence ID" value="TLU99594.1"/>
    <property type="molecule type" value="Genomic_DNA"/>
</dbReference>
<reference evidence="2 3" key="1">
    <citation type="submission" date="2019-05" db="EMBL/GenBank/DDBJ databases">
        <authorList>
            <person name="Qu J.-H."/>
        </authorList>
    </citation>
    <scope>NUCLEOTIDE SEQUENCE [LARGE SCALE GENOMIC DNA]</scope>
    <source>
        <strain evidence="2 3">T17</strain>
    </source>
</reference>
<evidence type="ECO:0000313" key="2">
    <source>
        <dbReference type="EMBL" id="TLU99594.1"/>
    </source>
</evidence>
<dbReference type="AlphaFoldDB" id="A0A5R9KU11"/>
<keyword evidence="2" id="KW-0675">Receptor</keyword>
<dbReference type="OrthoDB" id="1075473at2"/>
<gene>
    <name evidence="2" type="ORF">FEN17_19930</name>
</gene>
<dbReference type="SUPFAM" id="SSF56935">
    <property type="entry name" value="Porins"/>
    <property type="match status" value="1"/>
</dbReference>
<name>A0A5R9KU11_9BACT</name>
<dbReference type="SUPFAM" id="SSF49464">
    <property type="entry name" value="Carboxypeptidase regulatory domain-like"/>
    <property type="match status" value="1"/>
</dbReference>
<accession>A0A5R9KU11</accession>
<evidence type="ECO:0000313" key="3">
    <source>
        <dbReference type="Proteomes" id="UP000306402"/>
    </source>
</evidence>
<evidence type="ECO:0000256" key="1">
    <source>
        <dbReference type="SAM" id="SignalP"/>
    </source>
</evidence>